<proteinExistence type="predicted"/>
<evidence type="ECO:0000313" key="1">
    <source>
        <dbReference type="EMBL" id="GFY29960.1"/>
    </source>
</evidence>
<comment type="caution">
    <text evidence="1">The sequence shown here is derived from an EMBL/GenBank/DDBJ whole genome shotgun (WGS) entry which is preliminary data.</text>
</comment>
<keyword evidence="2" id="KW-1185">Reference proteome</keyword>
<organism evidence="1 2">
    <name type="scientific">Trichonephila clavipes</name>
    <name type="common">Golden silk orbweaver</name>
    <name type="synonym">Nephila clavipes</name>
    <dbReference type="NCBI Taxonomy" id="2585209"/>
    <lineage>
        <taxon>Eukaryota</taxon>
        <taxon>Metazoa</taxon>
        <taxon>Ecdysozoa</taxon>
        <taxon>Arthropoda</taxon>
        <taxon>Chelicerata</taxon>
        <taxon>Arachnida</taxon>
        <taxon>Araneae</taxon>
        <taxon>Araneomorphae</taxon>
        <taxon>Entelegynae</taxon>
        <taxon>Araneoidea</taxon>
        <taxon>Nephilidae</taxon>
        <taxon>Trichonephila</taxon>
    </lineage>
</organism>
<accession>A0A8X6W7Z3</accession>
<dbReference type="AlphaFoldDB" id="A0A8X6W7Z3"/>
<reference evidence="1" key="1">
    <citation type="submission" date="2020-08" db="EMBL/GenBank/DDBJ databases">
        <title>Multicomponent nature underlies the extraordinary mechanical properties of spider dragline silk.</title>
        <authorList>
            <person name="Kono N."/>
            <person name="Nakamura H."/>
            <person name="Mori M."/>
            <person name="Yoshida Y."/>
            <person name="Ohtoshi R."/>
            <person name="Malay A.D."/>
            <person name="Moran D.A.P."/>
            <person name="Tomita M."/>
            <person name="Numata K."/>
            <person name="Arakawa K."/>
        </authorList>
    </citation>
    <scope>NUCLEOTIDE SEQUENCE</scope>
</reference>
<dbReference type="Proteomes" id="UP000887159">
    <property type="component" value="Unassembled WGS sequence"/>
</dbReference>
<evidence type="ECO:0000313" key="2">
    <source>
        <dbReference type="Proteomes" id="UP000887159"/>
    </source>
</evidence>
<sequence length="106" mass="12145">MPEEDFWRRPGPTQGCRAIEEDEECLKSLISDKTEAGSSENTVEQWIAQTPNRSLSERPSSQVWRDPFDTEYNVQSHQPPSEVASVSSRAIFNRLHEGWLGAQHFQ</sequence>
<gene>
    <name evidence="1" type="ORF">TNCV_4072731</name>
</gene>
<dbReference type="EMBL" id="BMAU01021390">
    <property type="protein sequence ID" value="GFY29960.1"/>
    <property type="molecule type" value="Genomic_DNA"/>
</dbReference>
<protein>
    <submittedName>
        <fullName evidence="1">Uncharacterized protein</fullName>
    </submittedName>
</protein>
<name>A0A8X6W7Z3_TRICX</name>